<evidence type="ECO:0000313" key="2">
    <source>
        <dbReference type="EMBL" id="GAA4802630.1"/>
    </source>
</evidence>
<protein>
    <submittedName>
        <fullName evidence="2">Uncharacterized protein</fullName>
    </submittedName>
</protein>
<accession>A0ABP9C1X6</accession>
<sequence>MRPTAVRVIVAILLAQAAVAVLATLLVPSVPALTPLLGPTTALLVATLVEPSAGDVAVAGLAVNAVWVAVAVLLWRRRGGARVALGVLGGAGVLLAVTYLLSAEPVEAVAFAVTAAGTVAALALLGRREVRDWYRRAG</sequence>
<reference evidence="3" key="1">
    <citation type="journal article" date="2019" name="Int. J. Syst. Evol. Microbiol.">
        <title>The Global Catalogue of Microorganisms (GCM) 10K type strain sequencing project: providing services to taxonomists for standard genome sequencing and annotation.</title>
        <authorList>
            <consortium name="The Broad Institute Genomics Platform"/>
            <consortium name="The Broad Institute Genome Sequencing Center for Infectious Disease"/>
            <person name="Wu L."/>
            <person name="Ma J."/>
        </authorList>
    </citation>
    <scope>NUCLEOTIDE SEQUENCE [LARGE SCALE GENOMIC DNA]</scope>
    <source>
        <strain evidence="3">JCM 17979</strain>
    </source>
</reference>
<comment type="caution">
    <text evidence="2">The sequence shown here is derived from an EMBL/GenBank/DDBJ whole genome shotgun (WGS) entry which is preliminary data.</text>
</comment>
<keyword evidence="1" id="KW-0472">Membrane</keyword>
<evidence type="ECO:0000256" key="1">
    <source>
        <dbReference type="SAM" id="Phobius"/>
    </source>
</evidence>
<name>A0ABP9C1X6_9PSEU</name>
<keyword evidence="1" id="KW-0812">Transmembrane</keyword>
<gene>
    <name evidence="2" type="ORF">GCM10023200_44760</name>
</gene>
<dbReference type="RefSeq" id="WP_345420577.1">
    <property type="nucleotide sequence ID" value="NZ_BAABHO010000043.1"/>
</dbReference>
<evidence type="ECO:0000313" key="3">
    <source>
        <dbReference type="Proteomes" id="UP001500928"/>
    </source>
</evidence>
<dbReference type="EMBL" id="BAABHO010000043">
    <property type="protein sequence ID" value="GAA4802630.1"/>
    <property type="molecule type" value="Genomic_DNA"/>
</dbReference>
<feature type="transmembrane region" description="Helical" evidence="1">
    <location>
        <begin position="108"/>
        <end position="126"/>
    </location>
</feature>
<feature type="transmembrane region" description="Helical" evidence="1">
    <location>
        <begin position="56"/>
        <end position="76"/>
    </location>
</feature>
<proteinExistence type="predicted"/>
<keyword evidence="3" id="KW-1185">Reference proteome</keyword>
<dbReference type="Proteomes" id="UP001500928">
    <property type="component" value="Unassembled WGS sequence"/>
</dbReference>
<keyword evidence="1" id="KW-1133">Transmembrane helix</keyword>
<organism evidence="2 3">
    <name type="scientific">Actinomycetospora chlora</name>
    <dbReference type="NCBI Taxonomy" id="663608"/>
    <lineage>
        <taxon>Bacteria</taxon>
        <taxon>Bacillati</taxon>
        <taxon>Actinomycetota</taxon>
        <taxon>Actinomycetes</taxon>
        <taxon>Pseudonocardiales</taxon>
        <taxon>Pseudonocardiaceae</taxon>
        <taxon>Actinomycetospora</taxon>
    </lineage>
</organism>
<feature type="transmembrane region" description="Helical" evidence="1">
    <location>
        <begin position="83"/>
        <end position="102"/>
    </location>
</feature>